<dbReference type="RefSeq" id="WP_346581220.1">
    <property type="nucleotide sequence ID" value="NZ_JBDJLH010000002.1"/>
</dbReference>
<reference evidence="1 2" key="1">
    <citation type="submission" date="2024-04" db="EMBL/GenBank/DDBJ databases">
        <title>WGS of bacteria from Torrens River.</title>
        <authorList>
            <person name="Wyrsch E.R."/>
            <person name="Drigo B."/>
        </authorList>
    </citation>
    <scope>NUCLEOTIDE SEQUENCE [LARGE SCALE GENOMIC DNA]</scope>
    <source>
        <strain evidence="1 2">TWI391</strain>
    </source>
</reference>
<evidence type="ECO:0000313" key="1">
    <source>
        <dbReference type="EMBL" id="MEN5377664.1"/>
    </source>
</evidence>
<sequence length="225" mass="25875">MKSKKTKMILLGTVAVLIVLLIASNFIYITPNETLLYKAQQYVTYSKADWENYEENKRILANNPTDGNIQTEVAAVVSPYDIYSLDTNRVAPEVVASELEKIKKANFDRLVEAKIRPDHEDAQAALIRHTDGRLTDVIINQKINIKVGKCYDNPNTDGNYNCVSCMILLYNRDKKDWQEAPDGDNFLKPAYDFYQPSKGDIWEAKDLTMRIPFDYDLYKKFEGKE</sequence>
<gene>
    <name evidence="1" type="ORF">ABE541_10355</name>
</gene>
<accession>A0ABV0BVT6</accession>
<protein>
    <submittedName>
        <fullName evidence="1">Uncharacterized protein</fullName>
    </submittedName>
</protein>
<dbReference type="EMBL" id="JBDJNQ010000004">
    <property type="protein sequence ID" value="MEN5377664.1"/>
    <property type="molecule type" value="Genomic_DNA"/>
</dbReference>
<comment type="caution">
    <text evidence="1">The sequence shown here is derived from an EMBL/GenBank/DDBJ whole genome shotgun (WGS) entry which is preliminary data.</text>
</comment>
<dbReference type="Proteomes" id="UP001409291">
    <property type="component" value="Unassembled WGS sequence"/>
</dbReference>
<name>A0ABV0BVT6_9SPHI</name>
<keyword evidence="2" id="KW-1185">Reference proteome</keyword>
<proteinExistence type="predicted"/>
<organism evidence="1 2">
    <name type="scientific">Sphingobacterium kitahiroshimense</name>
    <dbReference type="NCBI Taxonomy" id="470446"/>
    <lineage>
        <taxon>Bacteria</taxon>
        <taxon>Pseudomonadati</taxon>
        <taxon>Bacteroidota</taxon>
        <taxon>Sphingobacteriia</taxon>
        <taxon>Sphingobacteriales</taxon>
        <taxon>Sphingobacteriaceae</taxon>
        <taxon>Sphingobacterium</taxon>
    </lineage>
</organism>
<evidence type="ECO:0000313" key="2">
    <source>
        <dbReference type="Proteomes" id="UP001409291"/>
    </source>
</evidence>